<evidence type="ECO:0000256" key="6">
    <source>
        <dbReference type="ARBA" id="ARBA00024034"/>
    </source>
</evidence>
<evidence type="ECO:0000256" key="7">
    <source>
        <dbReference type="ARBA" id="ARBA00035187"/>
    </source>
</evidence>
<dbReference type="PANTHER" id="PTHR11207:SF32">
    <property type="entry name" value="LARGE RIBOSOMAL SUBUNIT PROTEIN ML44"/>
    <property type="match status" value="1"/>
</dbReference>
<evidence type="ECO:0000256" key="1">
    <source>
        <dbReference type="ARBA" id="ARBA00004173"/>
    </source>
</evidence>
<dbReference type="EMBL" id="GL891303">
    <property type="protein sequence ID" value="EGO59120.1"/>
    <property type="molecule type" value="Genomic_DNA"/>
</dbReference>
<feature type="region of interest" description="Disordered" evidence="8">
    <location>
        <begin position="66"/>
        <end position="92"/>
    </location>
</feature>
<proteinExistence type="inferred from homology"/>
<dbReference type="HOGENOM" id="CLU_034765_3_0_1"/>
<dbReference type="Pfam" id="PF22892">
    <property type="entry name" value="DSRM_MRPL44"/>
    <property type="match status" value="1"/>
</dbReference>
<feature type="domain" description="RNase III" evidence="9">
    <location>
        <begin position="106"/>
        <end position="195"/>
    </location>
</feature>
<organism evidence="10 11">
    <name type="scientific">Neurospora tetrasperma (strain FGSC 2508 / ATCC MYA-4615 / P0657)</name>
    <dbReference type="NCBI Taxonomy" id="510951"/>
    <lineage>
        <taxon>Eukaryota</taxon>
        <taxon>Fungi</taxon>
        <taxon>Dikarya</taxon>
        <taxon>Ascomycota</taxon>
        <taxon>Pezizomycotina</taxon>
        <taxon>Sordariomycetes</taxon>
        <taxon>Sordariomycetidae</taxon>
        <taxon>Sordariales</taxon>
        <taxon>Sordariaceae</taxon>
        <taxon>Neurospora</taxon>
    </lineage>
</organism>
<dbReference type="InterPro" id="IPR036389">
    <property type="entry name" value="RNase_III_sf"/>
</dbReference>
<accession>F8MJC3</accession>
<sequence>MRKTTPPRTAVFFFQLAGWAYQPPEGDQTCLGRLLVAARSGVSPATAAIRSRSAISVRSQSTAALAQHDASHDLNNDRFPPLEPLPPAAESLPSPLPERALTSAKLAALHARLNLSPKIPLQTLARTLVDASADENPQFNNANLAFVGQTLINYHIAEWLLCKYPRLPQGILFSAMKAYAGPKPLLQIARSWGVDTAAVPGGEVDPGLLQFDALKPGVSITNFGYKRTELAYLEKFKWRRGMASRVVLDDDFGDVEEAEMVANEQDQDVSYDRYGNPDTRAAAERAHAYFVRAVVGAIYAHCGREAAKAFVKAHIMSRTLDIAKLFEFKYPTRELAALCAREDFEPPVARLLSETGRQSRTPVFVVGIYSGSDKLGEGAASSLDHARFKAAMNALKAWYLYSPGENPRVPSDMLEEGAKPWTPAYIDMGEVISR</sequence>
<dbReference type="PROSITE" id="PS50142">
    <property type="entry name" value="RNASE_3_2"/>
    <property type="match status" value="1"/>
</dbReference>
<dbReference type="GO" id="GO:0006396">
    <property type="term" value="P:RNA processing"/>
    <property type="evidence" value="ECO:0007669"/>
    <property type="project" value="InterPro"/>
</dbReference>
<dbReference type="KEGG" id="nte:NEUTE1DRAFT78879"/>
<dbReference type="FunFam" id="3.30.160.20:FF:000043">
    <property type="entry name" value="60S ribosomal protein L3"/>
    <property type="match status" value="1"/>
</dbReference>
<dbReference type="GO" id="GO:0003735">
    <property type="term" value="F:structural constituent of ribosome"/>
    <property type="evidence" value="ECO:0007669"/>
    <property type="project" value="TreeGrafter"/>
</dbReference>
<comment type="subcellular location">
    <subcellularLocation>
        <location evidence="1">Mitochondrion</location>
    </subcellularLocation>
</comment>
<dbReference type="Proteomes" id="UP000008065">
    <property type="component" value="Unassembled WGS sequence"/>
</dbReference>
<comment type="similarity">
    <text evidence="6">Belongs to the ribonuclease III family. Mitochondrion-specific ribosomal protein mL44 subfamily.</text>
</comment>
<dbReference type="GeneID" id="20830144"/>
<dbReference type="PANTHER" id="PTHR11207">
    <property type="entry name" value="RIBONUCLEASE III"/>
    <property type="match status" value="1"/>
</dbReference>
<keyword evidence="11" id="KW-1185">Reference proteome</keyword>
<dbReference type="SUPFAM" id="SSF69065">
    <property type="entry name" value="RNase III domain-like"/>
    <property type="match status" value="1"/>
</dbReference>
<keyword evidence="4" id="KW-0496">Mitochondrion</keyword>
<evidence type="ECO:0000256" key="4">
    <source>
        <dbReference type="ARBA" id="ARBA00023128"/>
    </source>
</evidence>
<dbReference type="VEuPathDB" id="FungiDB:NEUTE1DRAFT_78879"/>
<dbReference type="GO" id="GO:0005739">
    <property type="term" value="C:mitochondrion"/>
    <property type="evidence" value="ECO:0007669"/>
    <property type="project" value="TreeGrafter"/>
</dbReference>
<dbReference type="SMART" id="SM00535">
    <property type="entry name" value="RIBOc"/>
    <property type="match status" value="1"/>
</dbReference>
<dbReference type="InterPro" id="IPR044444">
    <property type="entry name" value="Ribosomal_mL44_DSRM_metazoa"/>
</dbReference>
<keyword evidence="5" id="KW-0687">Ribonucleoprotein</keyword>
<evidence type="ECO:0000313" key="10">
    <source>
        <dbReference type="EMBL" id="EGO59120.1"/>
    </source>
</evidence>
<dbReference type="InterPro" id="IPR000999">
    <property type="entry name" value="RNase_III_dom"/>
</dbReference>
<dbReference type="CDD" id="cd19873">
    <property type="entry name" value="DSRM_MRPL3_like"/>
    <property type="match status" value="1"/>
</dbReference>
<dbReference type="SMART" id="SM00358">
    <property type="entry name" value="DSRM"/>
    <property type="match status" value="1"/>
</dbReference>
<dbReference type="OrthoDB" id="67027at2759"/>
<dbReference type="AlphaFoldDB" id="F8MJC3"/>
<reference evidence="11" key="1">
    <citation type="journal article" date="2011" name="Genetics">
        <title>Massive changes in genome architecture accompany the transition to self-fertility in the filamentous fungus Neurospora tetrasperma.</title>
        <authorList>
            <person name="Ellison C.E."/>
            <person name="Stajich J.E."/>
            <person name="Jacobson D.J."/>
            <person name="Natvig D.O."/>
            <person name="Lapidus A."/>
            <person name="Foster B."/>
            <person name="Aerts A."/>
            <person name="Riley R."/>
            <person name="Lindquist E.A."/>
            <person name="Grigoriev I.V."/>
            <person name="Taylor J.W."/>
        </authorList>
    </citation>
    <scope>NUCLEOTIDE SEQUENCE [LARGE SCALE GENOMIC DNA]</scope>
    <source>
        <strain evidence="11">FGSC 2508 / P0657</strain>
    </source>
</reference>
<gene>
    <name evidence="10" type="ORF">NEUTE1DRAFT_78879</name>
</gene>
<evidence type="ECO:0000256" key="5">
    <source>
        <dbReference type="ARBA" id="ARBA00023274"/>
    </source>
</evidence>
<dbReference type="Gene3D" id="3.30.160.20">
    <property type="match status" value="1"/>
</dbReference>
<dbReference type="InterPro" id="IPR014720">
    <property type="entry name" value="dsRBD_dom"/>
</dbReference>
<evidence type="ECO:0000256" key="8">
    <source>
        <dbReference type="SAM" id="MobiDB-lite"/>
    </source>
</evidence>
<keyword evidence="3" id="KW-0689">Ribosomal protein</keyword>
<dbReference type="GO" id="GO:0004525">
    <property type="term" value="F:ribonuclease III activity"/>
    <property type="evidence" value="ECO:0007669"/>
    <property type="project" value="InterPro"/>
</dbReference>
<evidence type="ECO:0000256" key="2">
    <source>
        <dbReference type="ARBA" id="ARBA00022884"/>
    </source>
</evidence>
<dbReference type="InterPro" id="IPR044443">
    <property type="entry name" value="Ribosomal_mL44_DSRM_fung"/>
</dbReference>
<dbReference type="SUPFAM" id="SSF54768">
    <property type="entry name" value="dsRNA-binding domain-like"/>
    <property type="match status" value="1"/>
</dbReference>
<keyword evidence="2" id="KW-0694">RNA-binding</keyword>
<evidence type="ECO:0000256" key="3">
    <source>
        <dbReference type="ARBA" id="ARBA00022980"/>
    </source>
</evidence>
<protein>
    <recommendedName>
        <fullName evidence="7">Large ribosomal subunit protein mL44</fullName>
    </recommendedName>
</protein>
<dbReference type="RefSeq" id="XP_009849391.1">
    <property type="nucleotide sequence ID" value="XM_009851089.1"/>
</dbReference>
<dbReference type="Gene3D" id="1.10.1520.10">
    <property type="entry name" value="Ribonuclease III domain"/>
    <property type="match status" value="1"/>
</dbReference>
<dbReference type="GO" id="GO:0003725">
    <property type="term" value="F:double-stranded RNA binding"/>
    <property type="evidence" value="ECO:0007669"/>
    <property type="project" value="InterPro"/>
</dbReference>
<name>F8MJC3_NEUT8</name>
<evidence type="ECO:0000259" key="9">
    <source>
        <dbReference type="PROSITE" id="PS50142"/>
    </source>
</evidence>
<evidence type="ECO:0000313" key="11">
    <source>
        <dbReference type="Proteomes" id="UP000008065"/>
    </source>
</evidence>